<feature type="chain" id="PRO_5039661040" description="SsuA/THI5-like domain-containing protein" evidence="2">
    <location>
        <begin position="27"/>
        <end position="372"/>
    </location>
</feature>
<keyword evidence="5" id="KW-1185">Reference proteome</keyword>
<protein>
    <recommendedName>
        <fullName evidence="3">SsuA/THI5-like domain-containing protein</fullName>
    </recommendedName>
</protein>
<dbReference type="HOGENOM" id="CLU_054373_0_0_9"/>
<dbReference type="STRING" id="41997.RV16_GL001873"/>
<gene>
    <name evidence="4" type="ORF">OMQ_00669</name>
</gene>
<dbReference type="AlphaFoldDB" id="S0JCB4"/>
<reference evidence="4 5" key="1">
    <citation type="submission" date="2013-03" db="EMBL/GenBank/DDBJ databases">
        <title>The Genome Sequence of Enterococcus saccharolyticus ATCC_43076 (Illumina only assembly).</title>
        <authorList>
            <consortium name="The Broad Institute Genomics Platform"/>
            <consortium name="The Broad Institute Genome Sequencing Center for Infectious Disease"/>
            <person name="Earl A."/>
            <person name="Russ C."/>
            <person name="Gilmore M."/>
            <person name="Surin D."/>
            <person name="Walker B."/>
            <person name="Young S."/>
            <person name="Zeng Q."/>
            <person name="Gargeya S."/>
            <person name="Fitzgerald M."/>
            <person name="Haas B."/>
            <person name="Abouelleil A."/>
            <person name="Allen A.W."/>
            <person name="Alvarado L."/>
            <person name="Arachchi H.M."/>
            <person name="Berlin A.M."/>
            <person name="Chapman S.B."/>
            <person name="Gainer-Dewar J."/>
            <person name="Goldberg J."/>
            <person name="Griggs A."/>
            <person name="Gujja S."/>
            <person name="Hansen M."/>
            <person name="Howarth C."/>
            <person name="Imamovic A."/>
            <person name="Ireland A."/>
            <person name="Larimer J."/>
            <person name="McCowan C."/>
            <person name="Murphy C."/>
            <person name="Pearson M."/>
            <person name="Poon T.W."/>
            <person name="Priest M."/>
            <person name="Roberts A."/>
            <person name="Saif S."/>
            <person name="Shea T."/>
            <person name="Sisk P."/>
            <person name="Sykes S."/>
            <person name="Wortman J."/>
            <person name="Nusbaum C."/>
            <person name="Birren B."/>
        </authorList>
    </citation>
    <scope>NUCLEOTIDE SEQUENCE [LARGE SCALE GENOMIC DNA]</scope>
    <source>
        <strain evidence="4 5">ATCC 43076</strain>
    </source>
</reference>
<dbReference type="PATRIC" id="fig|1139996.3.peg.664"/>
<feature type="domain" description="SsuA/THI5-like" evidence="3">
    <location>
        <begin position="56"/>
        <end position="265"/>
    </location>
</feature>
<evidence type="ECO:0000256" key="1">
    <source>
        <dbReference type="SAM" id="MobiDB-lite"/>
    </source>
</evidence>
<organism evidence="4 5">
    <name type="scientific">Enterococcus saccharolyticus subsp. saccharolyticus ATCC 43076</name>
    <dbReference type="NCBI Taxonomy" id="1139996"/>
    <lineage>
        <taxon>Bacteria</taxon>
        <taxon>Bacillati</taxon>
        <taxon>Bacillota</taxon>
        <taxon>Bacilli</taxon>
        <taxon>Lactobacillales</taxon>
        <taxon>Enterococcaceae</taxon>
        <taxon>Enterococcus</taxon>
    </lineage>
</organism>
<dbReference type="EMBL" id="AHYT01000002">
    <property type="protein sequence ID" value="EOT29977.1"/>
    <property type="molecule type" value="Genomic_DNA"/>
</dbReference>
<evidence type="ECO:0000256" key="2">
    <source>
        <dbReference type="SAM" id="SignalP"/>
    </source>
</evidence>
<proteinExistence type="predicted"/>
<dbReference type="OrthoDB" id="9802202at2"/>
<evidence type="ECO:0000313" key="5">
    <source>
        <dbReference type="Proteomes" id="UP000014136"/>
    </source>
</evidence>
<feature type="signal peptide" evidence="2">
    <location>
        <begin position="1"/>
        <end position="26"/>
    </location>
</feature>
<dbReference type="eggNOG" id="COG0715">
    <property type="taxonomic scope" value="Bacteria"/>
</dbReference>
<keyword evidence="2" id="KW-0732">Signal</keyword>
<dbReference type="RefSeq" id="WP_016174475.1">
    <property type="nucleotide sequence ID" value="NZ_KE136389.1"/>
</dbReference>
<feature type="region of interest" description="Disordered" evidence="1">
    <location>
        <begin position="348"/>
        <end position="372"/>
    </location>
</feature>
<evidence type="ECO:0000313" key="4">
    <source>
        <dbReference type="EMBL" id="EOT29977.1"/>
    </source>
</evidence>
<name>S0JCB4_9ENTE</name>
<comment type="caution">
    <text evidence="4">The sequence shown here is derived from an EMBL/GenBank/DDBJ whole genome shotgun (WGS) entry which is preliminary data.</text>
</comment>
<dbReference type="Gene3D" id="3.40.190.10">
    <property type="entry name" value="Periplasmic binding protein-like II"/>
    <property type="match status" value="2"/>
</dbReference>
<feature type="compositionally biased region" description="Basic and acidic residues" evidence="1">
    <location>
        <begin position="348"/>
        <end position="362"/>
    </location>
</feature>
<accession>S0JCB4</accession>
<dbReference type="Proteomes" id="UP000014136">
    <property type="component" value="Unassembled WGS sequence"/>
</dbReference>
<dbReference type="InterPro" id="IPR015168">
    <property type="entry name" value="SsuA/THI5"/>
</dbReference>
<dbReference type="Pfam" id="PF09084">
    <property type="entry name" value="NMT1"/>
    <property type="match status" value="1"/>
</dbReference>
<evidence type="ECO:0000259" key="3">
    <source>
        <dbReference type="Pfam" id="PF09084"/>
    </source>
</evidence>
<sequence length="372" mass="40553">MKKNNYRKIFSYIGLIGLTTYLAACGADTVSQDKAKEDDYVLKIAESSDLCSAPQQIAIEQGFFDEEGLKYELVKVGEDTNNFTAISTGQIDASNSLIGSIIQPLANGAEIKVTTGLHTGCLQVLVKSDSNIKNAEDLKGKKIGVSSVAGSPATFAKRYLGDNGINVSTEKSEVEFVAYNSSDLALVLENGTVDAIALGDPSTEIIKDEYGFETLASNATTVPYDEEYCCVAYVSNEVANKHPEVAKKFTQAIQKASAWIDDNKDETVQIQLDQKYIDGDKVTNLRSLESYNFIPSVEGAKAAFVQVGEDLKDLGIIEEGVDIKKLQENSFLDLELDKVTNDKTAYVEEKKSTNQSKNKKETSIVIGNHNHH</sequence>
<dbReference type="PANTHER" id="PTHR30024">
    <property type="entry name" value="ALIPHATIC SULFONATES-BINDING PROTEIN-RELATED"/>
    <property type="match status" value="1"/>
</dbReference>
<dbReference type="SUPFAM" id="SSF53850">
    <property type="entry name" value="Periplasmic binding protein-like II"/>
    <property type="match status" value="1"/>
</dbReference>